<feature type="compositionally biased region" description="Polar residues" evidence="1">
    <location>
        <begin position="504"/>
        <end position="523"/>
    </location>
</feature>
<dbReference type="GO" id="GO:0030246">
    <property type="term" value="F:carbohydrate binding"/>
    <property type="evidence" value="ECO:0007669"/>
    <property type="project" value="InterPro"/>
</dbReference>
<dbReference type="Pfam" id="PF06452">
    <property type="entry name" value="CBM9_1"/>
    <property type="match status" value="1"/>
</dbReference>
<dbReference type="GO" id="GO:0004553">
    <property type="term" value="F:hydrolase activity, hydrolyzing O-glycosyl compounds"/>
    <property type="evidence" value="ECO:0007669"/>
    <property type="project" value="InterPro"/>
</dbReference>
<dbReference type="InterPro" id="IPR024983">
    <property type="entry name" value="CHAT_dom"/>
</dbReference>
<gene>
    <name evidence="4" type="ORF">GCM10011366_22540</name>
</gene>
<feature type="region of interest" description="Disordered" evidence="1">
    <location>
        <begin position="386"/>
        <end position="423"/>
    </location>
</feature>
<proteinExistence type="predicted"/>
<comment type="caution">
    <text evidence="4">The sequence shown here is derived from an EMBL/GenBank/DDBJ whole genome shotgun (WGS) entry which is preliminary data.</text>
</comment>
<protein>
    <recommendedName>
        <fullName evidence="6">CHAT domain-containing protein</fullName>
    </recommendedName>
</protein>
<feature type="region of interest" description="Disordered" evidence="1">
    <location>
        <begin position="467"/>
        <end position="527"/>
    </location>
</feature>
<evidence type="ECO:0000259" key="3">
    <source>
        <dbReference type="Pfam" id="PF12770"/>
    </source>
</evidence>
<dbReference type="Pfam" id="PF12770">
    <property type="entry name" value="CHAT"/>
    <property type="match status" value="1"/>
</dbReference>
<feature type="compositionally biased region" description="Low complexity" evidence="1">
    <location>
        <begin position="474"/>
        <end position="503"/>
    </location>
</feature>
<organism evidence="4 5">
    <name type="scientific">Ornithinimicrobium tianjinense</name>
    <dbReference type="NCBI Taxonomy" id="1195761"/>
    <lineage>
        <taxon>Bacteria</taxon>
        <taxon>Bacillati</taxon>
        <taxon>Actinomycetota</taxon>
        <taxon>Actinomycetes</taxon>
        <taxon>Micrococcales</taxon>
        <taxon>Ornithinimicrobiaceae</taxon>
        <taxon>Ornithinimicrobium</taxon>
    </lineage>
</organism>
<evidence type="ECO:0000256" key="1">
    <source>
        <dbReference type="SAM" id="MobiDB-lite"/>
    </source>
</evidence>
<dbReference type="Proteomes" id="UP000605670">
    <property type="component" value="Unassembled WGS sequence"/>
</dbReference>
<name>A0A917BPI0_9MICO</name>
<reference evidence="4" key="2">
    <citation type="submission" date="2020-09" db="EMBL/GenBank/DDBJ databases">
        <authorList>
            <person name="Sun Q."/>
            <person name="Zhou Y."/>
        </authorList>
    </citation>
    <scope>NUCLEOTIDE SEQUENCE</scope>
    <source>
        <strain evidence="4">CGMCC 1.12160</strain>
    </source>
</reference>
<keyword evidence="5" id="KW-1185">Reference proteome</keyword>
<evidence type="ECO:0000313" key="5">
    <source>
        <dbReference type="Proteomes" id="UP000605670"/>
    </source>
</evidence>
<sequence length="756" mass="80237">MTARTYDNFDLLIEAVPGRPYRARVVASPAGASAEQRFTLPFGDTQLENLLLKLDPGRATVRRGPGDARVTAGRELGTALFDAIFTGEVAQAWSRSRDVVGAQGKGLRLRLALAGAPQIAGLPWELLFNKENNTYLAQSERTPVVRYLDVPQTLRPLAVGGALHVLVIISAPTDLQELDVEAEWARAQAALKERVEAGTVVLHRLGEPTLASLGTWLRTHTAHVLHFIGHGDFDEAREDGVLYFCDRYGRSVPVTAAVLGPYVNDHDPLRLIVLNACRTASGDAQDPFAGMAQGLIQRSAGAVVAMQFPITDKAAMTFTEEFYGAIADEYPVDQAVTYARKALFATYGSEWATPTVFMESPDGLVFQNIEVETPAEPVPAVAVPEEVVPEPEPAEHKESVPAEAAPEPEPEPQPQPQPDAPPRLLDTRALELHHEEPPPRRRGALLTIGGLAAAGVVGAVSWALLSGEDDGTRTTPPGAGPTSSGGEASSEPTPSPTDEGTTPQTSEDTSQPPVTEPTASGPTRQPAVMIPAQPAVWMDAYRVEGVVLDGDAGEWPVGSIYDTATLVAPEGGPVEARDLQTSWRLGWDDDNLYLWAHVYDPVPSQAASGTGAWRGDSVHFEFGPARDEVSTETLDPADVHVIIGWTADGSQLTAINPAVAGGIGTGSAGLGGGTAVVVTDFAGKTYTVEASVPWSALHVDAAPAAGATFAMNLNVSDAQAFTTEPGALNGMWSNNPARALNDVKYRHLWGRLTLQP</sequence>
<dbReference type="SUPFAM" id="SSF49344">
    <property type="entry name" value="CBD9-like"/>
    <property type="match status" value="1"/>
</dbReference>
<dbReference type="InterPro" id="IPR010502">
    <property type="entry name" value="Carb-bd_dom_fam9"/>
</dbReference>
<accession>A0A917BPI0</accession>
<reference evidence="4" key="1">
    <citation type="journal article" date="2014" name="Int. J. Syst. Evol. Microbiol.">
        <title>Complete genome sequence of Corynebacterium casei LMG S-19264T (=DSM 44701T), isolated from a smear-ripened cheese.</title>
        <authorList>
            <consortium name="US DOE Joint Genome Institute (JGI-PGF)"/>
            <person name="Walter F."/>
            <person name="Albersmeier A."/>
            <person name="Kalinowski J."/>
            <person name="Ruckert C."/>
        </authorList>
    </citation>
    <scope>NUCLEOTIDE SEQUENCE</scope>
    <source>
        <strain evidence="4">CGMCC 1.12160</strain>
    </source>
</reference>
<evidence type="ECO:0000259" key="2">
    <source>
        <dbReference type="Pfam" id="PF06452"/>
    </source>
</evidence>
<evidence type="ECO:0008006" key="6">
    <source>
        <dbReference type="Google" id="ProtNLM"/>
    </source>
</evidence>
<dbReference type="RefSeq" id="WP_188430817.1">
    <property type="nucleotide sequence ID" value="NZ_BAABKH010000003.1"/>
</dbReference>
<feature type="domain" description="CHAT" evidence="3">
    <location>
        <begin position="75"/>
        <end position="344"/>
    </location>
</feature>
<evidence type="ECO:0000313" key="4">
    <source>
        <dbReference type="EMBL" id="GGF54191.1"/>
    </source>
</evidence>
<dbReference type="GO" id="GO:0016052">
    <property type="term" value="P:carbohydrate catabolic process"/>
    <property type="evidence" value="ECO:0007669"/>
    <property type="project" value="InterPro"/>
</dbReference>
<dbReference type="EMBL" id="BMEM01000003">
    <property type="protein sequence ID" value="GGF54191.1"/>
    <property type="molecule type" value="Genomic_DNA"/>
</dbReference>
<feature type="domain" description="Carbohydrate-binding" evidence="2">
    <location>
        <begin position="570"/>
        <end position="755"/>
    </location>
</feature>
<dbReference type="Gene3D" id="2.60.40.1190">
    <property type="match status" value="1"/>
</dbReference>
<feature type="compositionally biased region" description="Pro residues" evidence="1">
    <location>
        <begin position="411"/>
        <end position="421"/>
    </location>
</feature>
<dbReference type="AlphaFoldDB" id="A0A917BPI0"/>